<sequence length="151" mass="16265">MLFSGGSDLPKEISSEDTLCLCAAYLGATEIEPDFCVSDDSLELVEIYKSTNSMYTTGTRESLSPAQSKTERFFEQPEGNASSIVFVTASESAEGRDSDSTVATEIGSTDVTELGEYAEALKFNAVGMAAKKAVRIESESAEDTYSDTRFE</sequence>
<dbReference type="EMBL" id="LSSN01000962">
    <property type="protein sequence ID" value="OMJ21571.1"/>
    <property type="molecule type" value="Genomic_DNA"/>
</dbReference>
<name>A0A1R1Y3L1_9FUNG</name>
<comment type="caution">
    <text evidence="1">The sequence shown here is derived from an EMBL/GenBank/DDBJ whole genome shotgun (WGS) entry which is preliminary data.</text>
</comment>
<gene>
    <name evidence="1" type="ORF">AYI70_g3414</name>
</gene>
<protein>
    <submittedName>
        <fullName evidence="1">Uncharacterized protein</fullName>
    </submittedName>
</protein>
<evidence type="ECO:0000313" key="1">
    <source>
        <dbReference type="EMBL" id="OMJ21571.1"/>
    </source>
</evidence>
<accession>A0A1R1Y3L1</accession>
<keyword evidence="2" id="KW-1185">Reference proteome</keyword>
<proteinExistence type="predicted"/>
<dbReference type="AlphaFoldDB" id="A0A1R1Y3L1"/>
<reference evidence="1 2" key="1">
    <citation type="submission" date="2017-01" db="EMBL/GenBank/DDBJ databases">
        <authorList>
            <person name="Mah S.A."/>
            <person name="Swanson W.J."/>
            <person name="Moy G.W."/>
            <person name="Vacquier V.D."/>
        </authorList>
    </citation>
    <scope>NUCLEOTIDE SEQUENCE [LARGE SCALE GENOMIC DNA]</scope>
    <source>
        <strain evidence="1 2">GSMNP</strain>
    </source>
</reference>
<dbReference type="Proteomes" id="UP000187283">
    <property type="component" value="Unassembled WGS sequence"/>
</dbReference>
<evidence type="ECO:0000313" key="2">
    <source>
        <dbReference type="Proteomes" id="UP000187283"/>
    </source>
</evidence>
<organism evidence="1 2">
    <name type="scientific">Smittium culicis</name>
    <dbReference type="NCBI Taxonomy" id="133412"/>
    <lineage>
        <taxon>Eukaryota</taxon>
        <taxon>Fungi</taxon>
        <taxon>Fungi incertae sedis</taxon>
        <taxon>Zoopagomycota</taxon>
        <taxon>Kickxellomycotina</taxon>
        <taxon>Harpellomycetes</taxon>
        <taxon>Harpellales</taxon>
        <taxon>Legeriomycetaceae</taxon>
        <taxon>Smittium</taxon>
    </lineage>
</organism>